<evidence type="ECO:0000256" key="2">
    <source>
        <dbReference type="SAM" id="SignalP"/>
    </source>
</evidence>
<dbReference type="EMBL" id="WTYN01000001">
    <property type="protein sequence ID" value="MXO61464.1"/>
    <property type="molecule type" value="Genomic_DNA"/>
</dbReference>
<dbReference type="PROSITE" id="PS51257">
    <property type="entry name" value="PROKAR_LIPOPROTEIN"/>
    <property type="match status" value="1"/>
</dbReference>
<dbReference type="AlphaFoldDB" id="A0A844YEH8"/>
<evidence type="ECO:0000313" key="4">
    <source>
        <dbReference type="Proteomes" id="UP000445582"/>
    </source>
</evidence>
<dbReference type="Proteomes" id="UP000445582">
    <property type="component" value="Unassembled WGS sequence"/>
</dbReference>
<gene>
    <name evidence="3" type="ORF">GRI48_00390</name>
</gene>
<evidence type="ECO:0000313" key="3">
    <source>
        <dbReference type="EMBL" id="MXO61464.1"/>
    </source>
</evidence>
<dbReference type="RefSeq" id="WP_160669780.1">
    <property type="nucleotide sequence ID" value="NZ_WTYN01000001.1"/>
</dbReference>
<sequence>MKPIYSHFAGAIAVTLAVAACAPQPASTPTPAPAPAPAPTPTPTAVVQPVYQNWMDAPATPGDWTYRNGGTTTSAFFGPSSADARFTMTCNRSNRTITLARAGEARGQTSMIVRTETGNRTLAAQPFGATPSLAAVLPANDRFLDAMAISKGRFAVEIPGMATLYVPSWPEVTRVIEDCR</sequence>
<accession>A0A844YEH8</accession>
<comment type="caution">
    <text evidence="3">The sequence shown here is derived from an EMBL/GenBank/DDBJ whole genome shotgun (WGS) entry which is preliminary data.</text>
</comment>
<keyword evidence="4" id="KW-1185">Reference proteome</keyword>
<reference evidence="3 4" key="1">
    <citation type="submission" date="2019-12" db="EMBL/GenBank/DDBJ databases">
        <title>Genomic-based taxomic classification of the family Erythrobacteraceae.</title>
        <authorList>
            <person name="Xu L."/>
        </authorList>
    </citation>
    <scope>NUCLEOTIDE SEQUENCE [LARGE SCALE GENOMIC DNA]</scope>
    <source>
        <strain evidence="3 4">MCCC 1A09965</strain>
    </source>
</reference>
<evidence type="ECO:0000256" key="1">
    <source>
        <dbReference type="SAM" id="MobiDB-lite"/>
    </source>
</evidence>
<dbReference type="OrthoDB" id="7629232at2"/>
<keyword evidence="2" id="KW-0732">Signal</keyword>
<feature type="region of interest" description="Disordered" evidence="1">
    <location>
        <begin position="23"/>
        <end position="42"/>
    </location>
</feature>
<organism evidence="3 4">
    <name type="scientific">Qipengyuania oceanensis</name>
    <dbReference type="NCBI Taxonomy" id="1463597"/>
    <lineage>
        <taxon>Bacteria</taxon>
        <taxon>Pseudomonadati</taxon>
        <taxon>Pseudomonadota</taxon>
        <taxon>Alphaproteobacteria</taxon>
        <taxon>Sphingomonadales</taxon>
        <taxon>Erythrobacteraceae</taxon>
        <taxon>Qipengyuania</taxon>
    </lineage>
</organism>
<feature type="compositionally biased region" description="Pro residues" evidence="1">
    <location>
        <begin position="26"/>
        <end position="42"/>
    </location>
</feature>
<evidence type="ECO:0008006" key="5">
    <source>
        <dbReference type="Google" id="ProtNLM"/>
    </source>
</evidence>
<proteinExistence type="predicted"/>
<protein>
    <recommendedName>
        <fullName evidence="5">Lipoprotein</fullName>
    </recommendedName>
</protein>
<feature type="chain" id="PRO_5032295217" description="Lipoprotein" evidence="2">
    <location>
        <begin position="27"/>
        <end position="180"/>
    </location>
</feature>
<name>A0A844YEH8_9SPHN</name>
<feature type="signal peptide" evidence="2">
    <location>
        <begin position="1"/>
        <end position="26"/>
    </location>
</feature>